<dbReference type="AlphaFoldDB" id="A0A841T5G6"/>
<evidence type="ECO:0000256" key="3">
    <source>
        <dbReference type="ARBA" id="ARBA00022679"/>
    </source>
</evidence>
<evidence type="ECO:0000313" key="9">
    <source>
        <dbReference type="EMBL" id="MBB6637548.1"/>
    </source>
</evidence>
<accession>A0A841T5G6</accession>
<dbReference type="RefSeq" id="WP_185122763.1">
    <property type="nucleotide sequence ID" value="NZ_JACJVQ010000024.1"/>
</dbReference>
<dbReference type="HAMAP" id="MF_01147">
    <property type="entry name" value="Lgt"/>
    <property type="match status" value="1"/>
</dbReference>
<feature type="compositionally biased region" description="Polar residues" evidence="8">
    <location>
        <begin position="321"/>
        <end position="339"/>
    </location>
</feature>
<dbReference type="EMBL" id="JACJVQ010000024">
    <property type="protein sequence ID" value="MBB6637548.1"/>
    <property type="molecule type" value="Genomic_DNA"/>
</dbReference>
<feature type="binding site" evidence="7">
    <location>
        <position position="135"/>
    </location>
    <ligand>
        <name>a 1,2-diacyl-sn-glycero-3-phospho-(1'-sn-glycerol)</name>
        <dbReference type="ChEBI" id="CHEBI:64716"/>
    </ligand>
</feature>
<comment type="caution">
    <text evidence="9">The sequence shown here is derived from an EMBL/GenBank/DDBJ whole genome shotgun (WGS) entry which is preliminary data.</text>
</comment>
<comment type="subcellular location">
    <subcellularLocation>
        <location evidence="7">Cell membrane</location>
        <topology evidence="7">Multi-pass membrane protein</topology>
    </subcellularLocation>
</comment>
<feature type="transmembrane region" description="Helical" evidence="7">
    <location>
        <begin position="92"/>
        <end position="109"/>
    </location>
</feature>
<evidence type="ECO:0000256" key="2">
    <source>
        <dbReference type="ARBA" id="ARBA00022475"/>
    </source>
</evidence>
<proteinExistence type="inferred from homology"/>
<dbReference type="PANTHER" id="PTHR30589:SF0">
    <property type="entry name" value="PHOSPHATIDYLGLYCEROL--PROLIPOPROTEIN DIACYLGLYCERYL TRANSFERASE"/>
    <property type="match status" value="1"/>
</dbReference>
<dbReference type="GO" id="GO:0042158">
    <property type="term" value="P:lipoprotein biosynthetic process"/>
    <property type="evidence" value="ECO:0007669"/>
    <property type="project" value="UniProtKB-UniRule"/>
</dbReference>
<dbReference type="UniPathway" id="UPA00664"/>
<evidence type="ECO:0000256" key="4">
    <source>
        <dbReference type="ARBA" id="ARBA00022692"/>
    </source>
</evidence>
<gene>
    <name evidence="7" type="primary">lgt</name>
    <name evidence="9" type="ORF">H7B67_25780</name>
</gene>
<organism evidence="9 10">
    <name type="scientific">Cohnella thailandensis</name>
    <dbReference type="NCBI Taxonomy" id="557557"/>
    <lineage>
        <taxon>Bacteria</taxon>
        <taxon>Bacillati</taxon>
        <taxon>Bacillota</taxon>
        <taxon>Bacilli</taxon>
        <taxon>Bacillales</taxon>
        <taxon>Paenibacillaceae</taxon>
        <taxon>Cohnella</taxon>
    </lineage>
</organism>
<dbReference type="GO" id="GO:0005886">
    <property type="term" value="C:plasma membrane"/>
    <property type="evidence" value="ECO:0007669"/>
    <property type="project" value="UniProtKB-SubCell"/>
</dbReference>
<dbReference type="PANTHER" id="PTHR30589">
    <property type="entry name" value="PROLIPOPROTEIN DIACYLGLYCERYL TRANSFERASE"/>
    <property type="match status" value="1"/>
</dbReference>
<dbReference type="Pfam" id="PF01790">
    <property type="entry name" value="LGT"/>
    <property type="match status" value="1"/>
</dbReference>
<comment type="similarity">
    <text evidence="1 7">Belongs to the Lgt family.</text>
</comment>
<feature type="transmembrane region" description="Helical" evidence="7">
    <location>
        <begin position="50"/>
        <end position="72"/>
    </location>
</feature>
<keyword evidence="3 7" id="KW-0808">Transferase</keyword>
<feature type="compositionally biased region" description="Gly residues" evidence="8">
    <location>
        <begin position="403"/>
        <end position="412"/>
    </location>
</feature>
<evidence type="ECO:0000256" key="1">
    <source>
        <dbReference type="ARBA" id="ARBA00007150"/>
    </source>
</evidence>
<keyword evidence="9" id="KW-0449">Lipoprotein</keyword>
<dbReference type="Proteomes" id="UP000535838">
    <property type="component" value="Unassembled WGS sequence"/>
</dbReference>
<dbReference type="NCBIfam" id="TIGR00544">
    <property type="entry name" value="lgt"/>
    <property type="match status" value="1"/>
</dbReference>
<feature type="transmembrane region" description="Helical" evidence="7">
    <location>
        <begin position="178"/>
        <end position="196"/>
    </location>
</feature>
<keyword evidence="5 7" id="KW-1133">Transmembrane helix</keyword>
<evidence type="ECO:0000256" key="6">
    <source>
        <dbReference type="ARBA" id="ARBA00023136"/>
    </source>
</evidence>
<reference evidence="9 10" key="1">
    <citation type="submission" date="2020-08" db="EMBL/GenBank/DDBJ databases">
        <title>Cohnella phylogeny.</title>
        <authorList>
            <person name="Dunlap C."/>
        </authorList>
    </citation>
    <scope>NUCLEOTIDE SEQUENCE [LARGE SCALE GENOMIC DNA]</scope>
    <source>
        <strain evidence="9 10">DSM 25241</strain>
    </source>
</reference>
<feature type="compositionally biased region" description="Low complexity" evidence="8">
    <location>
        <begin position="361"/>
        <end position="402"/>
    </location>
</feature>
<dbReference type="EC" id="2.5.1.145" evidence="7"/>
<sequence>MLPLKLDPIAFSLGSLQVHWYGIILGTAALVGLLLAIWEGKRFNLTPDFFLDLMLYGVPSAIIAARLYYVAFTWDYYSQHPGEIIQIWNGGIAIYGALIGAFICGFLYFRAKGYSFWRVADICAPSLLAGQMIGRWGNFVNQEAYGSPVEESFLRNTLHLPDFIVNQMNIEGIYHHPTFLYESLWSLVGIIILFILRRQSFLRSGELLLSYFIWYSIGRFYIEAIRTDSLAFNGADWLASFLKTLWKPMEWMGFEQGYLDPQYGDVRSSQLLALLLIIGSIILIIVRRRMGYANERYLDPLVSTKKPAAKSDAPASEKAKNAQTTDSAAAATLPNQTSYADREPDRDPPAADKREGDAKQGDSSSDDSSPASDSNGGSGDSHSGSADSGSSSSGSSSSDSGSSDGGGSGGGD</sequence>
<dbReference type="GO" id="GO:0008961">
    <property type="term" value="F:phosphatidylglycerol-prolipoprotein diacylglyceryl transferase activity"/>
    <property type="evidence" value="ECO:0007669"/>
    <property type="project" value="UniProtKB-UniRule"/>
</dbReference>
<protein>
    <recommendedName>
        <fullName evidence="7">Phosphatidylglycerol--prolipoprotein diacylglyceryl transferase</fullName>
        <ecNumber evidence="7">2.5.1.145</ecNumber>
    </recommendedName>
</protein>
<keyword evidence="6 7" id="KW-0472">Membrane</keyword>
<name>A0A841T5G6_9BACL</name>
<keyword evidence="10" id="KW-1185">Reference proteome</keyword>
<evidence type="ECO:0000256" key="7">
    <source>
        <dbReference type="HAMAP-Rule" id="MF_01147"/>
    </source>
</evidence>
<comment type="pathway">
    <text evidence="7">Protein modification; lipoprotein biosynthesis (diacylglyceryl transfer).</text>
</comment>
<evidence type="ECO:0000313" key="10">
    <source>
        <dbReference type="Proteomes" id="UP000535838"/>
    </source>
</evidence>
<keyword evidence="9" id="KW-0328">Glycosyltransferase</keyword>
<dbReference type="InterPro" id="IPR001640">
    <property type="entry name" value="Lgt"/>
</dbReference>
<feature type="transmembrane region" description="Helical" evidence="7">
    <location>
        <begin position="20"/>
        <end position="38"/>
    </location>
</feature>
<comment type="catalytic activity">
    <reaction evidence="7">
        <text>L-cysteinyl-[prolipoprotein] + a 1,2-diacyl-sn-glycero-3-phospho-(1'-sn-glycerol) = an S-1,2-diacyl-sn-glyceryl-L-cysteinyl-[prolipoprotein] + sn-glycerol 1-phosphate + H(+)</text>
        <dbReference type="Rhea" id="RHEA:56712"/>
        <dbReference type="Rhea" id="RHEA-COMP:14679"/>
        <dbReference type="Rhea" id="RHEA-COMP:14680"/>
        <dbReference type="ChEBI" id="CHEBI:15378"/>
        <dbReference type="ChEBI" id="CHEBI:29950"/>
        <dbReference type="ChEBI" id="CHEBI:57685"/>
        <dbReference type="ChEBI" id="CHEBI:64716"/>
        <dbReference type="ChEBI" id="CHEBI:140658"/>
        <dbReference type="EC" id="2.5.1.145"/>
    </reaction>
</comment>
<dbReference type="PROSITE" id="PS01311">
    <property type="entry name" value="LGT"/>
    <property type="match status" value="1"/>
</dbReference>
<feature type="region of interest" description="Disordered" evidence="8">
    <location>
        <begin position="305"/>
        <end position="412"/>
    </location>
</feature>
<feature type="transmembrane region" description="Helical" evidence="7">
    <location>
        <begin position="266"/>
        <end position="286"/>
    </location>
</feature>
<keyword evidence="4 7" id="KW-0812">Transmembrane</keyword>
<comment type="function">
    <text evidence="7">Catalyzes the transfer of the diacylglyceryl group from phosphatidylglycerol to the sulfhydryl group of the N-terminal cysteine of a prolipoprotein, the first step in the formation of mature lipoproteins.</text>
</comment>
<evidence type="ECO:0000256" key="5">
    <source>
        <dbReference type="ARBA" id="ARBA00022989"/>
    </source>
</evidence>
<feature type="compositionally biased region" description="Basic and acidic residues" evidence="8">
    <location>
        <begin position="340"/>
        <end position="360"/>
    </location>
</feature>
<evidence type="ECO:0000256" key="8">
    <source>
        <dbReference type="SAM" id="MobiDB-lite"/>
    </source>
</evidence>
<keyword evidence="2 7" id="KW-1003">Cell membrane</keyword>